<evidence type="ECO:0000256" key="1">
    <source>
        <dbReference type="SAM" id="MobiDB-lite"/>
    </source>
</evidence>
<feature type="compositionally biased region" description="Low complexity" evidence="1">
    <location>
        <begin position="166"/>
        <end position="194"/>
    </location>
</feature>
<feature type="compositionally biased region" description="Low complexity" evidence="1">
    <location>
        <begin position="218"/>
        <end position="235"/>
    </location>
</feature>
<gene>
    <name evidence="3" type="ORF">Naga_101114g2</name>
</gene>
<sequence>MPQNKYNTYDYLMAVYDWLYPPPLPPPPPPPTLVERATDQLTQAWAVTKHYASIYSSLAVPIVASLLLLLLPLFIFLWSNGPPAAVMEATPEESHPEKVTDEVVGGEREEVEVAAREGVASEGKTPETEWNEEEDGASKETVWKGGEGEGPVESGKEEGMPKAVVSSPDTSPISSSSLPSAPSSLSSSPLVLEGRGQGGGAGPEIAGGEPTQEGGSGTEPAPLTTRTLTPRAEAAQEAPEVAGEGCCGGGREGGREGRCGCQVSEEKGVEPEGGQGPKERRKEGGRERGGIKQVPLRVLVGSGTGTGRKLAEVFQVGREGGREGRRKGRVEETGAIHLIGVEEYHSTAPSSLLLPLFPRRKRPSP</sequence>
<protein>
    <submittedName>
        <fullName evidence="3">Uncharacterized protein</fullName>
    </submittedName>
</protein>
<name>W7TJ97_9STRA</name>
<comment type="caution">
    <text evidence="3">The sequence shown here is derived from an EMBL/GenBank/DDBJ whole genome shotgun (WGS) entry which is preliminary data.</text>
</comment>
<feature type="transmembrane region" description="Helical" evidence="2">
    <location>
        <begin position="58"/>
        <end position="78"/>
    </location>
</feature>
<dbReference type="Proteomes" id="UP000019335">
    <property type="component" value="Chromosome 16"/>
</dbReference>
<feature type="region of interest" description="Disordered" evidence="1">
    <location>
        <begin position="112"/>
        <end position="295"/>
    </location>
</feature>
<dbReference type="EMBL" id="AZIL01001575">
    <property type="protein sequence ID" value="EWM23558.1"/>
    <property type="molecule type" value="Genomic_DNA"/>
</dbReference>
<organism evidence="3 4">
    <name type="scientific">Nannochloropsis gaditana</name>
    <dbReference type="NCBI Taxonomy" id="72520"/>
    <lineage>
        <taxon>Eukaryota</taxon>
        <taxon>Sar</taxon>
        <taxon>Stramenopiles</taxon>
        <taxon>Ochrophyta</taxon>
        <taxon>Eustigmatophyceae</taxon>
        <taxon>Eustigmatales</taxon>
        <taxon>Monodopsidaceae</taxon>
        <taxon>Nannochloropsis</taxon>
    </lineage>
</organism>
<keyword evidence="2" id="KW-1133">Transmembrane helix</keyword>
<evidence type="ECO:0000313" key="3">
    <source>
        <dbReference type="EMBL" id="EWM23558.1"/>
    </source>
</evidence>
<dbReference type="AlphaFoldDB" id="W7TJ97"/>
<feature type="compositionally biased region" description="Basic and acidic residues" evidence="1">
    <location>
        <begin position="277"/>
        <end position="290"/>
    </location>
</feature>
<keyword evidence="2" id="KW-0812">Transmembrane</keyword>
<accession>W7TJ97</accession>
<feature type="compositionally biased region" description="Basic and acidic residues" evidence="1">
    <location>
        <begin position="252"/>
        <end position="270"/>
    </location>
</feature>
<reference evidence="3 4" key="1">
    <citation type="journal article" date="2014" name="Mol. Plant">
        <title>Chromosome Scale Genome Assembly and Transcriptome Profiling of Nannochloropsis gaditana in Nitrogen Depletion.</title>
        <authorList>
            <person name="Corteggiani Carpinelli E."/>
            <person name="Telatin A."/>
            <person name="Vitulo N."/>
            <person name="Forcato C."/>
            <person name="D'Angelo M."/>
            <person name="Schiavon R."/>
            <person name="Vezzi A."/>
            <person name="Giacometti G.M."/>
            <person name="Morosinotto T."/>
            <person name="Valle G."/>
        </authorList>
    </citation>
    <scope>NUCLEOTIDE SEQUENCE [LARGE SCALE GENOMIC DNA]</scope>
    <source>
        <strain evidence="3 4">B-31</strain>
    </source>
</reference>
<evidence type="ECO:0000256" key="2">
    <source>
        <dbReference type="SAM" id="Phobius"/>
    </source>
</evidence>
<keyword evidence="2" id="KW-0472">Membrane</keyword>
<keyword evidence="4" id="KW-1185">Reference proteome</keyword>
<proteinExistence type="predicted"/>
<evidence type="ECO:0000313" key="4">
    <source>
        <dbReference type="Proteomes" id="UP000019335"/>
    </source>
</evidence>